<comment type="caution">
    <text evidence="1">The sequence shown here is derived from an EMBL/GenBank/DDBJ whole genome shotgun (WGS) entry which is preliminary data.</text>
</comment>
<dbReference type="Proteomes" id="UP000019471">
    <property type="component" value="Unassembled WGS sequence"/>
</dbReference>
<dbReference type="AlphaFoldDB" id="W9X4L3"/>
<dbReference type="GeneID" id="19186582"/>
<evidence type="ECO:0000313" key="2">
    <source>
        <dbReference type="Proteomes" id="UP000019471"/>
    </source>
</evidence>
<reference evidence="1 2" key="1">
    <citation type="submission" date="2013-03" db="EMBL/GenBank/DDBJ databases">
        <title>The Genome Sequence of Cladophialophora psammophila CBS 110553.</title>
        <authorList>
            <consortium name="The Broad Institute Genomics Platform"/>
            <person name="Cuomo C."/>
            <person name="de Hoog S."/>
            <person name="Gorbushina A."/>
            <person name="Walker B."/>
            <person name="Young S.K."/>
            <person name="Zeng Q."/>
            <person name="Gargeya S."/>
            <person name="Fitzgerald M."/>
            <person name="Haas B."/>
            <person name="Abouelleil A."/>
            <person name="Allen A.W."/>
            <person name="Alvarado L."/>
            <person name="Arachchi H.M."/>
            <person name="Berlin A.M."/>
            <person name="Chapman S.B."/>
            <person name="Gainer-Dewar J."/>
            <person name="Goldberg J."/>
            <person name="Griggs A."/>
            <person name="Gujja S."/>
            <person name="Hansen M."/>
            <person name="Howarth C."/>
            <person name="Imamovic A."/>
            <person name="Ireland A."/>
            <person name="Larimer J."/>
            <person name="McCowan C."/>
            <person name="Murphy C."/>
            <person name="Pearson M."/>
            <person name="Poon T.W."/>
            <person name="Priest M."/>
            <person name="Roberts A."/>
            <person name="Saif S."/>
            <person name="Shea T."/>
            <person name="Sisk P."/>
            <person name="Sykes S."/>
            <person name="Wortman J."/>
            <person name="Nusbaum C."/>
            <person name="Birren B."/>
        </authorList>
    </citation>
    <scope>NUCLEOTIDE SEQUENCE [LARGE SCALE GENOMIC DNA]</scope>
    <source>
        <strain evidence="1 2">CBS 110553</strain>
    </source>
</reference>
<proteinExistence type="predicted"/>
<dbReference type="RefSeq" id="XP_007740655.1">
    <property type="nucleotide sequence ID" value="XM_007742465.1"/>
</dbReference>
<name>W9X4L3_9EURO</name>
<gene>
    <name evidence="1" type="ORF">A1O5_01849</name>
</gene>
<evidence type="ECO:0000313" key="1">
    <source>
        <dbReference type="EMBL" id="EXJ75153.1"/>
    </source>
</evidence>
<dbReference type="HOGENOM" id="CLU_1805985_0_0_1"/>
<protein>
    <submittedName>
        <fullName evidence="1">Uncharacterized protein</fullName>
    </submittedName>
</protein>
<organism evidence="1 2">
    <name type="scientific">Cladophialophora psammophila CBS 110553</name>
    <dbReference type="NCBI Taxonomy" id="1182543"/>
    <lineage>
        <taxon>Eukaryota</taxon>
        <taxon>Fungi</taxon>
        <taxon>Dikarya</taxon>
        <taxon>Ascomycota</taxon>
        <taxon>Pezizomycotina</taxon>
        <taxon>Eurotiomycetes</taxon>
        <taxon>Chaetothyriomycetidae</taxon>
        <taxon>Chaetothyriales</taxon>
        <taxon>Herpotrichiellaceae</taxon>
        <taxon>Cladophialophora</taxon>
    </lineage>
</organism>
<keyword evidence="2" id="KW-1185">Reference proteome</keyword>
<accession>W9X4L3</accession>
<sequence>MATYICSSTTSSGKKSAWVLYFQEGSKKPSMIFQAIKPGTNRPINGSNFTGCLFECDMSSGSPEGDLNLDWMIDLKKDPDPDTQVGWATRVKPSVGPADTWKMVRVVASDDKVIYIADGTKYANTYVVQSRGVLSVEHLRANL</sequence>
<dbReference type="EMBL" id="AMGX01000002">
    <property type="protein sequence ID" value="EXJ75153.1"/>
    <property type="molecule type" value="Genomic_DNA"/>
</dbReference>